<feature type="transmembrane region" description="Helical" evidence="8">
    <location>
        <begin position="148"/>
        <end position="167"/>
    </location>
</feature>
<keyword evidence="4" id="KW-0808">Transferase</keyword>
<feature type="non-terminal residue" evidence="10">
    <location>
        <position position="286"/>
    </location>
</feature>
<keyword evidence="7 8" id="KW-0472">Membrane</keyword>
<dbReference type="GO" id="GO:0009103">
    <property type="term" value="P:lipopolysaccharide biosynthetic process"/>
    <property type="evidence" value="ECO:0007669"/>
    <property type="project" value="UniProtKB-ARBA"/>
</dbReference>
<accession>A0A2M8L483</accession>
<evidence type="ECO:0000256" key="1">
    <source>
        <dbReference type="ARBA" id="ARBA00004651"/>
    </source>
</evidence>
<dbReference type="AlphaFoldDB" id="A0A2M8L483"/>
<dbReference type="PANTHER" id="PTHR33908">
    <property type="entry name" value="MANNOSYLTRANSFERASE YKCB-RELATED"/>
    <property type="match status" value="1"/>
</dbReference>
<dbReference type="GO" id="GO:0005886">
    <property type="term" value="C:plasma membrane"/>
    <property type="evidence" value="ECO:0007669"/>
    <property type="project" value="UniProtKB-SubCell"/>
</dbReference>
<keyword evidence="3" id="KW-0328">Glycosyltransferase</keyword>
<feature type="transmembrane region" description="Helical" evidence="8">
    <location>
        <begin position="249"/>
        <end position="273"/>
    </location>
</feature>
<feature type="transmembrane region" description="Helical" evidence="8">
    <location>
        <begin position="125"/>
        <end position="141"/>
    </location>
</feature>
<feature type="transmembrane region" description="Helical" evidence="8">
    <location>
        <begin position="173"/>
        <end position="188"/>
    </location>
</feature>
<dbReference type="InterPro" id="IPR038731">
    <property type="entry name" value="RgtA/B/C-like"/>
</dbReference>
<dbReference type="EMBL" id="PFEK01000011">
    <property type="protein sequence ID" value="PJE67745.1"/>
    <property type="molecule type" value="Genomic_DNA"/>
</dbReference>
<dbReference type="GO" id="GO:0016763">
    <property type="term" value="F:pentosyltransferase activity"/>
    <property type="evidence" value="ECO:0007669"/>
    <property type="project" value="TreeGrafter"/>
</dbReference>
<dbReference type="InterPro" id="IPR050297">
    <property type="entry name" value="LipidA_mod_glycosyltrf_83"/>
</dbReference>
<dbReference type="PANTHER" id="PTHR33908:SF11">
    <property type="entry name" value="MEMBRANE PROTEIN"/>
    <property type="match status" value="1"/>
</dbReference>
<evidence type="ECO:0000313" key="10">
    <source>
        <dbReference type="EMBL" id="PJE67745.1"/>
    </source>
</evidence>
<feature type="transmembrane region" description="Helical" evidence="8">
    <location>
        <begin position="200"/>
        <end position="218"/>
    </location>
</feature>
<keyword evidence="6 8" id="KW-1133">Transmembrane helix</keyword>
<evidence type="ECO:0000256" key="4">
    <source>
        <dbReference type="ARBA" id="ARBA00022679"/>
    </source>
</evidence>
<comment type="caution">
    <text evidence="10">The sequence shown here is derived from an EMBL/GenBank/DDBJ whole genome shotgun (WGS) entry which is preliminary data.</text>
</comment>
<evidence type="ECO:0000256" key="7">
    <source>
        <dbReference type="ARBA" id="ARBA00023136"/>
    </source>
</evidence>
<evidence type="ECO:0000259" key="9">
    <source>
        <dbReference type="Pfam" id="PF13231"/>
    </source>
</evidence>
<evidence type="ECO:0000256" key="5">
    <source>
        <dbReference type="ARBA" id="ARBA00022692"/>
    </source>
</evidence>
<proteinExistence type="predicted"/>
<comment type="subcellular location">
    <subcellularLocation>
        <location evidence="1">Cell membrane</location>
        <topology evidence="1">Multi-pass membrane protein</topology>
    </subcellularLocation>
</comment>
<dbReference type="Pfam" id="PF13231">
    <property type="entry name" value="PMT_2"/>
    <property type="match status" value="1"/>
</dbReference>
<gene>
    <name evidence="10" type="ORF">COU95_00680</name>
</gene>
<protein>
    <recommendedName>
        <fullName evidence="9">Glycosyltransferase RgtA/B/C/D-like domain-containing protein</fullName>
    </recommendedName>
</protein>
<evidence type="ECO:0000313" key="11">
    <source>
        <dbReference type="Proteomes" id="UP000231474"/>
    </source>
</evidence>
<feature type="transmembrane region" description="Helical" evidence="8">
    <location>
        <begin position="72"/>
        <end position="90"/>
    </location>
</feature>
<feature type="domain" description="Glycosyltransferase RgtA/B/C/D-like" evidence="9">
    <location>
        <begin position="52"/>
        <end position="215"/>
    </location>
</feature>
<evidence type="ECO:0000256" key="3">
    <source>
        <dbReference type="ARBA" id="ARBA00022676"/>
    </source>
</evidence>
<name>A0A2M8L483_9BACT</name>
<keyword evidence="2" id="KW-1003">Cell membrane</keyword>
<feature type="transmembrane region" description="Helical" evidence="8">
    <location>
        <begin position="102"/>
        <end position="119"/>
    </location>
</feature>
<evidence type="ECO:0000256" key="8">
    <source>
        <dbReference type="SAM" id="Phobius"/>
    </source>
</evidence>
<sequence>MKFLLLFLVYFLTRLFALSSLPIFNDESIYLHWGQIMTNVPGQAFYSLFDGKPPFVLWVLGTIQKFPIDPLVAGRLISIIFGTLTLLGVLKICQLLKFSQRVQIIAGLLYILSPLTLFFDRLALLDSPVSTIFIWVLYLSLRISQDTVFSLLSTVLLGAVQAAGLWIKGTSRLFLFLPFIIPVLTLLLDKNKRKAKNEAISFTVSFLFAQILFLPIRLQPLFPVFSKREGDFLLPLSQAINPANWTSHFLLFTLILILLVTPFVIICSFWGGYRLFRQDKKSALIL</sequence>
<keyword evidence="5 8" id="KW-0812">Transmembrane</keyword>
<reference evidence="11" key="1">
    <citation type="submission" date="2017-09" db="EMBL/GenBank/DDBJ databases">
        <title>Depth-based differentiation of microbial function through sediment-hosted aquifers and enrichment of novel symbionts in the deep terrestrial subsurface.</title>
        <authorList>
            <person name="Probst A.J."/>
            <person name="Ladd B."/>
            <person name="Jarett J.K."/>
            <person name="Geller-Mcgrath D.E."/>
            <person name="Sieber C.M.K."/>
            <person name="Emerson J.B."/>
            <person name="Anantharaman K."/>
            <person name="Thomas B.C."/>
            <person name="Malmstrom R."/>
            <person name="Stieglmeier M."/>
            <person name="Klingl A."/>
            <person name="Woyke T."/>
            <person name="Ryan C.M."/>
            <person name="Banfield J.F."/>
        </authorList>
    </citation>
    <scope>NUCLEOTIDE SEQUENCE [LARGE SCALE GENOMIC DNA]</scope>
</reference>
<evidence type="ECO:0000256" key="6">
    <source>
        <dbReference type="ARBA" id="ARBA00022989"/>
    </source>
</evidence>
<dbReference type="Proteomes" id="UP000231474">
    <property type="component" value="Unassembled WGS sequence"/>
</dbReference>
<organism evidence="10 11">
    <name type="scientific">Candidatus Shapirobacteria bacterium CG10_big_fil_rev_8_21_14_0_10_40_9</name>
    <dbReference type="NCBI Taxonomy" id="1974888"/>
    <lineage>
        <taxon>Bacteria</taxon>
        <taxon>Candidatus Shapironibacteriota</taxon>
    </lineage>
</organism>
<evidence type="ECO:0000256" key="2">
    <source>
        <dbReference type="ARBA" id="ARBA00022475"/>
    </source>
</evidence>